<dbReference type="EMBL" id="JH668664">
    <property type="protein sequence ID" value="KAG6460307.1"/>
    <property type="molecule type" value="Genomic_DNA"/>
</dbReference>
<dbReference type="Pfam" id="PF00098">
    <property type="entry name" value="zf-CCHC"/>
    <property type="match status" value="1"/>
</dbReference>
<evidence type="ECO:0000313" key="4">
    <source>
        <dbReference type="Proteomes" id="UP000791440"/>
    </source>
</evidence>
<accession>A0A921ZNT4</accession>
<keyword evidence="4" id="KW-1185">Reference proteome</keyword>
<proteinExistence type="predicted"/>
<keyword evidence="1" id="KW-0863">Zinc-finger</keyword>
<dbReference type="InterPro" id="IPR025724">
    <property type="entry name" value="GAG-pre-integrase_dom"/>
</dbReference>
<sequence>MNSQISIGTIAKLIGRENYPTWKFAVKNYLEHEELWDTIEPGADYKHDVKKDTKARSKLILLIDPINYVHVQEATTAKQVWSKLEQVFDDSGLSRKVGLLRELITTTLDNSSSVEDYINKVMTAAHKLRNINFVVGDEWLGTLLLAGLPEVYKPMIMAIESSGVPVSADFVKTKLLQDVKVSESSAYYVKYNKIRNTSKSHKDSSDKYHKKSPRCYNCNKYGHLSKNCYFQHKKKTQTEKTSSVNSSKNNGYYAVFSAAETLDSNRWYVDSGASRHMCRERKWMHNVSSSTVSHIKVADNKTVAVLGCGNVDLQIRDSDGKPQTIQIRNVLYVPSLITNLISVSQMTKNGCEVKFEKDYCQIYKDDKLIFTALQHNNMYVLNYFSETSALLSKVDEYDLNLWHQRMGHLNFTNLMKIEENAEGVKLSKKGNQICTTCLEGKMTRLPFKDIGTRASEPLQLIHSDLCGPMETISLGGARYYVTFIDDFSRKVCLFYEE</sequence>
<dbReference type="Pfam" id="PF13976">
    <property type="entry name" value="gag_pre-integrs"/>
    <property type="match status" value="1"/>
</dbReference>
<keyword evidence="1" id="KW-0862">Zinc</keyword>
<dbReference type="GO" id="GO:0008270">
    <property type="term" value="F:zinc ion binding"/>
    <property type="evidence" value="ECO:0007669"/>
    <property type="project" value="UniProtKB-KW"/>
</dbReference>
<reference evidence="3" key="2">
    <citation type="submission" date="2020-12" db="EMBL/GenBank/DDBJ databases">
        <authorList>
            <person name="Kanost M."/>
        </authorList>
    </citation>
    <scope>NUCLEOTIDE SEQUENCE</scope>
</reference>
<dbReference type="GO" id="GO:0003676">
    <property type="term" value="F:nucleic acid binding"/>
    <property type="evidence" value="ECO:0007669"/>
    <property type="project" value="InterPro"/>
</dbReference>
<dbReference type="PANTHER" id="PTHR47481:SF14">
    <property type="entry name" value="RETROTRANSPOSON COPIA-LIKE N-TERMINAL DOMAIN-CONTAINING PROTEIN"/>
    <property type="match status" value="1"/>
</dbReference>
<dbReference type="InterPro" id="IPR054722">
    <property type="entry name" value="PolX-like_BBD"/>
</dbReference>
<dbReference type="Pfam" id="PF22936">
    <property type="entry name" value="Pol_BBD"/>
    <property type="match status" value="1"/>
</dbReference>
<evidence type="ECO:0000313" key="3">
    <source>
        <dbReference type="EMBL" id="KAG6460307.1"/>
    </source>
</evidence>
<name>A0A921ZNT4_MANSE</name>
<evidence type="ECO:0000259" key="2">
    <source>
        <dbReference type="PROSITE" id="PS50158"/>
    </source>
</evidence>
<reference evidence="3" key="1">
    <citation type="journal article" date="2016" name="Insect Biochem. Mol. Biol.">
        <title>Multifaceted biological insights from a draft genome sequence of the tobacco hornworm moth, Manduca sexta.</title>
        <authorList>
            <person name="Kanost M.R."/>
            <person name="Arrese E.L."/>
            <person name="Cao X."/>
            <person name="Chen Y.R."/>
            <person name="Chellapilla S."/>
            <person name="Goldsmith M.R."/>
            <person name="Grosse-Wilde E."/>
            <person name="Heckel D.G."/>
            <person name="Herndon N."/>
            <person name="Jiang H."/>
            <person name="Papanicolaou A."/>
            <person name="Qu J."/>
            <person name="Soulages J.L."/>
            <person name="Vogel H."/>
            <person name="Walters J."/>
            <person name="Waterhouse R.M."/>
            <person name="Ahn S.J."/>
            <person name="Almeida F.C."/>
            <person name="An C."/>
            <person name="Aqrawi P."/>
            <person name="Bretschneider A."/>
            <person name="Bryant W.B."/>
            <person name="Bucks S."/>
            <person name="Chao H."/>
            <person name="Chevignon G."/>
            <person name="Christen J.M."/>
            <person name="Clarke D.F."/>
            <person name="Dittmer N.T."/>
            <person name="Ferguson L.C.F."/>
            <person name="Garavelou S."/>
            <person name="Gordon K.H.J."/>
            <person name="Gunaratna R.T."/>
            <person name="Han Y."/>
            <person name="Hauser F."/>
            <person name="He Y."/>
            <person name="Heidel-Fischer H."/>
            <person name="Hirsh A."/>
            <person name="Hu Y."/>
            <person name="Jiang H."/>
            <person name="Kalra D."/>
            <person name="Klinner C."/>
            <person name="Konig C."/>
            <person name="Kovar C."/>
            <person name="Kroll A.R."/>
            <person name="Kuwar S.S."/>
            <person name="Lee S.L."/>
            <person name="Lehman R."/>
            <person name="Li K."/>
            <person name="Li Z."/>
            <person name="Liang H."/>
            <person name="Lovelace S."/>
            <person name="Lu Z."/>
            <person name="Mansfield J.H."/>
            <person name="McCulloch K.J."/>
            <person name="Mathew T."/>
            <person name="Morton B."/>
            <person name="Muzny D.M."/>
            <person name="Neunemann D."/>
            <person name="Ongeri F."/>
            <person name="Pauchet Y."/>
            <person name="Pu L.L."/>
            <person name="Pyrousis I."/>
            <person name="Rao X.J."/>
            <person name="Redding A."/>
            <person name="Roesel C."/>
            <person name="Sanchez-Gracia A."/>
            <person name="Schaack S."/>
            <person name="Shukla A."/>
            <person name="Tetreau G."/>
            <person name="Wang Y."/>
            <person name="Xiong G.H."/>
            <person name="Traut W."/>
            <person name="Walsh T.K."/>
            <person name="Worley K.C."/>
            <person name="Wu D."/>
            <person name="Wu W."/>
            <person name="Wu Y.Q."/>
            <person name="Zhang X."/>
            <person name="Zou Z."/>
            <person name="Zucker H."/>
            <person name="Briscoe A.D."/>
            <person name="Burmester T."/>
            <person name="Clem R.J."/>
            <person name="Feyereisen R."/>
            <person name="Grimmelikhuijzen C.J.P."/>
            <person name="Hamodrakas S.J."/>
            <person name="Hansson B.S."/>
            <person name="Huguet E."/>
            <person name="Jermiin L.S."/>
            <person name="Lan Q."/>
            <person name="Lehman H.K."/>
            <person name="Lorenzen M."/>
            <person name="Merzendorfer H."/>
            <person name="Michalopoulos I."/>
            <person name="Morton D.B."/>
            <person name="Muthukrishnan S."/>
            <person name="Oakeshott J.G."/>
            <person name="Palmer W."/>
            <person name="Park Y."/>
            <person name="Passarelli A.L."/>
            <person name="Rozas J."/>
            <person name="Schwartz L.M."/>
            <person name="Smith W."/>
            <person name="Southgate A."/>
            <person name="Vilcinskas A."/>
            <person name="Vogt R."/>
            <person name="Wang P."/>
            <person name="Werren J."/>
            <person name="Yu X.Q."/>
            <person name="Zhou J.J."/>
            <person name="Brown S.J."/>
            <person name="Scherer S.E."/>
            <person name="Richards S."/>
            <person name="Blissard G.W."/>
        </authorList>
    </citation>
    <scope>NUCLEOTIDE SEQUENCE</scope>
</reference>
<comment type="caution">
    <text evidence="3">The sequence shown here is derived from an EMBL/GenBank/DDBJ whole genome shotgun (WGS) entry which is preliminary data.</text>
</comment>
<dbReference type="PANTHER" id="PTHR47481">
    <property type="match status" value="1"/>
</dbReference>
<dbReference type="Proteomes" id="UP000791440">
    <property type="component" value="Unassembled WGS sequence"/>
</dbReference>
<dbReference type="Pfam" id="PF14223">
    <property type="entry name" value="Retrotran_gag_2"/>
    <property type="match status" value="1"/>
</dbReference>
<keyword evidence="1" id="KW-0479">Metal-binding</keyword>
<organism evidence="3 4">
    <name type="scientific">Manduca sexta</name>
    <name type="common">Tobacco hawkmoth</name>
    <name type="synonym">Tobacco hornworm</name>
    <dbReference type="NCBI Taxonomy" id="7130"/>
    <lineage>
        <taxon>Eukaryota</taxon>
        <taxon>Metazoa</taxon>
        <taxon>Ecdysozoa</taxon>
        <taxon>Arthropoda</taxon>
        <taxon>Hexapoda</taxon>
        <taxon>Insecta</taxon>
        <taxon>Pterygota</taxon>
        <taxon>Neoptera</taxon>
        <taxon>Endopterygota</taxon>
        <taxon>Lepidoptera</taxon>
        <taxon>Glossata</taxon>
        <taxon>Ditrysia</taxon>
        <taxon>Bombycoidea</taxon>
        <taxon>Sphingidae</taxon>
        <taxon>Sphinginae</taxon>
        <taxon>Sphingini</taxon>
        <taxon>Manduca</taxon>
    </lineage>
</organism>
<dbReference type="AlphaFoldDB" id="A0A921ZNT4"/>
<feature type="domain" description="CCHC-type" evidence="2">
    <location>
        <begin position="214"/>
        <end position="228"/>
    </location>
</feature>
<protein>
    <recommendedName>
        <fullName evidence="2">CCHC-type domain-containing protein</fullName>
    </recommendedName>
</protein>
<dbReference type="PROSITE" id="PS50158">
    <property type="entry name" value="ZF_CCHC"/>
    <property type="match status" value="1"/>
</dbReference>
<gene>
    <name evidence="3" type="ORF">O3G_MSEX011897</name>
</gene>
<dbReference type="InterPro" id="IPR001878">
    <property type="entry name" value="Znf_CCHC"/>
</dbReference>
<evidence type="ECO:0000256" key="1">
    <source>
        <dbReference type="PROSITE-ProRule" id="PRU00047"/>
    </source>
</evidence>